<feature type="transmembrane region" description="Helical" evidence="2">
    <location>
        <begin position="75"/>
        <end position="98"/>
    </location>
</feature>
<reference evidence="4" key="1">
    <citation type="submission" date="2024-05" db="EMBL/GenBank/DDBJ databases">
        <title>Planctomycetes of the genus Singulisphaera possess chitinolytic capabilities.</title>
        <authorList>
            <person name="Ivanova A."/>
        </authorList>
    </citation>
    <scope>NUCLEOTIDE SEQUENCE</scope>
    <source>
        <strain evidence="4">Ch08T</strain>
    </source>
</reference>
<evidence type="ECO:0000313" key="4">
    <source>
        <dbReference type="EMBL" id="XBH06912.1"/>
    </source>
</evidence>
<accession>A0AAU7CP66</accession>
<proteinExistence type="predicted"/>
<dbReference type="Pfam" id="PF07607">
    <property type="entry name" value="DUF1570"/>
    <property type="match status" value="1"/>
</dbReference>
<feature type="domain" description="DUF1570" evidence="3">
    <location>
        <begin position="400"/>
        <end position="534"/>
    </location>
</feature>
<dbReference type="AlphaFoldDB" id="A0AAU7CP66"/>
<keyword evidence="2" id="KW-0472">Membrane</keyword>
<keyword evidence="2" id="KW-1133">Transmembrane helix</keyword>
<evidence type="ECO:0000256" key="1">
    <source>
        <dbReference type="SAM" id="MobiDB-lite"/>
    </source>
</evidence>
<evidence type="ECO:0000256" key="2">
    <source>
        <dbReference type="SAM" id="Phobius"/>
    </source>
</evidence>
<gene>
    <name evidence="4" type="ORF">V5E97_12970</name>
</gene>
<sequence>MGPVVVTCDGCGVRIRIPKPETALDRQCPRCSTPLVSALTKILEAESPRDPILGIELDVSSETPRLADAQPKSSGFGLLVACALVFLGSALMLGLWLAREGELAIVAAPEPSRPKAVAVSVRNPLEPMPAPSEESEVPPAANEATVATVPRESEANEAKDAVAPIAVPSTFNPMSDVLASPVATREPIEPQFKPPVKPAPPPPPRTDPAPASVPPTPAPAPAKREEKRVRIRTKTGETVVARVHGQADGKTCVLLPNGEIGFTNGLAETDEPFHPATREQIRTELTQAGPFADFKFLQSDHYLVLYQSSTPFAEASIKLLESLYENLSDAFHKRELPIHETEFPLVAIIFRTEKQFRAHQPVDADVQAYYEILSNRIYLYEQSDRDQQAPEVAALRKPQTVAHEGTHQILQNIGIHPRLAAWPLWLVEGFAEYCSPPTMTRRGAAWGGLGQVNPMHMATIHDLDDPASLYVNGAERQRLGRDRRKPLVEYLVTRSALTPTDYALSWALTHYLAMQRGTEFLTFIRQMSQLPPLEEQTPEQHLATFRDAFGTDLAKLDKKVAGYLAKLKFDPLPYYAVVFEQPIPGNQIRRATIVSQSPSMIRQWLNQVSDANGGQTSWEVFPHPTRARAQMAAEQWISNH</sequence>
<feature type="region of interest" description="Disordered" evidence="1">
    <location>
        <begin position="188"/>
        <end position="228"/>
    </location>
</feature>
<name>A0AAU7CP66_9BACT</name>
<protein>
    <submittedName>
        <fullName evidence="4">DUF1570 domain-containing protein</fullName>
    </submittedName>
</protein>
<dbReference type="EMBL" id="CP155447">
    <property type="protein sequence ID" value="XBH06912.1"/>
    <property type="molecule type" value="Genomic_DNA"/>
</dbReference>
<evidence type="ECO:0000259" key="3">
    <source>
        <dbReference type="Pfam" id="PF07607"/>
    </source>
</evidence>
<keyword evidence="2" id="KW-0812">Transmembrane</keyword>
<organism evidence="4">
    <name type="scientific">Singulisphaera sp. Ch08</name>
    <dbReference type="NCBI Taxonomy" id="3120278"/>
    <lineage>
        <taxon>Bacteria</taxon>
        <taxon>Pseudomonadati</taxon>
        <taxon>Planctomycetota</taxon>
        <taxon>Planctomycetia</taxon>
        <taxon>Isosphaerales</taxon>
        <taxon>Isosphaeraceae</taxon>
        <taxon>Singulisphaera</taxon>
    </lineage>
</organism>
<dbReference type="RefSeq" id="WP_406699760.1">
    <property type="nucleotide sequence ID" value="NZ_CP155447.1"/>
</dbReference>
<feature type="compositionally biased region" description="Pro residues" evidence="1">
    <location>
        <begin position="192"/>
        <end position="220"/>
    </location>
</feature>
<dbReference type="InterPro" id="IPR011464">
    <property type="entry name" value="DUF1570"/>
</dbReference>